<sequence>MLQPLLVVVDEGAHQAGAAAEPAEHRPLADPGGLGDLLHRDRRGASFGDELRGGVEQPDPIRGSIGPLVAPGQQVAADERDPVIVTAVHSDEGNGSPKAGRFSE</sequence>
<dbReference type="Proteomes" id="UP000035088">
    <property type="component" value="Unassembled WGS sequence"/>
</dbReference>
<keyword evidence="3" id="KW-1185">Reference proteome</keyword>
<dbReference type="STRING" id="1073574.GOARA_061_00820"/>
<accession>G7H468</accession>
<comment type="caution">
    <text evidence="2">The sequence shown here is derived from an EMBL/GenBank/DDBJ whole genome shotgun (WGS) entry which is preliminary data.</text>
</comment>
<dbReference type="EMBL" id="BAEE01000061">
    <property type="protein sequence ID" value="GAB10643.1"/>
    <property type="molecule type" value="Genomic_DNA"/>
</dbReference>
<dbReference type="AlphaFoldDB" id="G7H468"/>
<name>G7H468_9ACTN</name>
<gene>
    <name evidence="2" type="ORF">GOARA_061_00820</name>
</gene>
<organism evidence="2 3">
    <name type="scientific">Gordonia araii NBRC 100433</name>
    <dbReference type="NCBI Taxonomy" id="1073574"/>
    <lineage>
        <taxon>Bacteria</taxon>
        <taxon>Bacillati</taxon>
        <taxon>Actinomycetota</taxon>
        <taxon>Actinomycetes</taxon>
        <taxon>Mycobacteriales</taxon>
        <taxon>Gordoniaceae</taxon>
        <taxon>Gordonia</taxon>
    </lineage>
</organism>
<protein>
    <submittedName>
        <fullName evidence="2">Uncharacterized protein</fullName>
    </submittedName>
</protein>
<evidence type="ECO:0000313" key="2">
    <source>
        <dbReference type="EMBL" id="GAB10643.1"/>
    </source>
</evidence>
<proteinExistence type="predicted"/>
<feature type="region of interest" description="Disordered" evidence="1">
    <location>
        <begin position="15"/>
        <end position="77"/>
    </location>
</feature>
<evidence type="ECO:0000313" key="3">
    <source>
        <dbReference type="Proteomes" id="UP000035088"/>
    </source>
</evidence>
<evidence type="ECO:0000256" key="1">
    <source>
        <dbReference type="SAM" id="MobiDB-lite"/>
    </source>
</evidence>
<reference evidence="2 3" key="1">
    <citation type="submission" date="2011-11" db="EMBL/GenBank/DDBJ databases">
        <title>Whole genome shotgun sequence of Gordonia araii NBRC 100433.</title>
        <authorList>
            <person name="Yoshida Y."/>
            <person name="Hosoyama A."/>
            <person name="Tsuchikane K."/>
            <person name="Katsumata H."/>
            <person name="Yamazaki S."/>
            <person name="Fujita N."/>
        </authorList>
    </citation>
    <scope>NUCLEOTIDE SEQUENCE [LARGE SCALE GENOMIC DNA]</scope>
    <source>
        <strain evidence="2 3">NBRC 100433</strain>
    </source>
</reference>